<evidence type="ECO:0000256" key="3">
    <source>
        <dbReference type="ARBA" id="ARBA00007235"/>
    </source>
</evidence>
<dbReference type="OrthoDB" id="10364623at2759"/>
<evidence type="ECO:0000259" key="10">
    <source>
        <dbReference type="Pfam" id="PF08098"/>
    </source>
</evidence>
<evidence type="ECO:0000256" key="8">
    <source>
        <dbReference type="ARBA" id="ARBA00023331"/>
    </source>
</evidence>
<gene>
    <name evidence="12" type="primary">LOC116304663</name>
</gene>
<dbReference type="Pfam" id="PF08098">
    <property type="entry name" value="ATX_III"/>
    <property type="match status" value="1"/>
</dbReference>
<evidence type="ECO:0000256" key="9">
    <source>
        <dbReference type="SAM" id="Phobius"/>
    </source>
</evidence>
<evidence type="ECO:0000256" key="1">
    <source>
        <dbReference type="ARBA" id="ARBA00004532"/>
    </source>
</evidence>
<dbReference type="InterPro" id="IPR012509">
    <property type="entry name" value="Neurotoxin_3_Anemonia"/>
</dbReference>
<evidence type="ECO:0000256" key="4">
    <source>
        <dbReference type="ARBA" id="ARBA00022525"/>
    </source>
</evidence>
<accession>A0A6P8ITF3</accession>
<dbReference type="GO" id="GO:0005576">
    <property type="term" value="C:extracellular region"/>
    <property type="evidence" value="ECO:0007669"/>
    <property type="project" value="UniProtKB-SubCell"/>
</dbReference>
<keyword evidence="8" id="KW-0166">Nematocyst</keyword>
<keyword evidence="9" id="KW-1133">Transmembrane helix</keyword>
<keyword evidence="7" id="KW-1015">Disulfide bond</keyword>
<comment type="similarity">
    <text evidence="3">Belongs to the sea anemone short toxin (type III) family.</text>
</comment>
<keyword evidence="11" id="KW-1185">Reference proteome</keyword>
<keyword evidence="4" id="KW-0964">Secreted</keyword>
<dbReference type="GO" id="GO:0042151">
    <property type="term" value="C:nematocyst"/>
    <property type="evidence" value="ECO:0007669"/>
    <property type="project" value="UniProtKB-SubCell"/>
</dbReference>
<dbReference type="InterPro" id="IPR036247">
    <property type="entry name" value="Neurotoxin_3_sf"/>
</dbReference>
<dbReference type="Proteomes" id="UP000515163">
    <property type="component" value="Unplaced"/>
</dbReference>
<keyword evidence="6" id="KW-0528">Neurotoxin</keyword>
<evidence type="ECO:0000313" key="12">
    <source>
        <dbReference type="RefSeq" id="XP_031570284.1"/>
    </source>
</evidence>
<keyword evidence="5" id="KW-0800">Toxin</keyword>
<dbReference type="RefSeq" id="XP_031570284.1">
    <property type="nucleotide sequence ID" value="XM_031714424.1"/>
</dbReference>
<dbReference type="InParanoid" id="A0A6P8ITF3"/>
<organism evidence="11 12">
    <name type="scientific">Actinia tenebrosa</name>
    <name type="common">Australian red waratah sea anemone</name>
    <dbReference type="NCBI Taxonomy" id="6105"/>
    <lineage>
        <taxon>Eukaryota</taxon>
        <taxon>Metazoa</taxon>
        <taxon>Cnidaria</taxon>
        <taxon>Anthozoa</taxon>
        <taxon>Hexacorallia</taxon>
        <taxon>Actiniaria</taxon>
        <taxon>Actiniidae</taxon>
        <taxon>Actinia</taxon>
    </lineage>
</organism>
<dbReference type="GO" id="GO:0090729">
    <property type="term" value="F:toxin activity"/>
    <property type="evidence" value="ECO:0007669"/>
    <property type="project" value="UniProtKB-KW"/>
</dbReference>
<dbReference type="AlphaFoldDB" id="A0A6P8ITF3"/>
<keyword evidence="9" id="KW-0812">Transmembrane</keyword>
<dbReference type="GO" id="GO:0019871">
    <property type="term" value="F:sodium channel inhibitor activity"/>
    <property type="evidence" value="ECO:0007669"/>
    <property type="project" value="InterPro"/>
</dbReference>
<reference evidence="12" key="1">
    <citation type="submission" date="2025-08" db="UniProtKB">
        <authorList>
            <consortium name="RefSeq"/>
        </authorList>
    </citation>
    <scope>IDENTIFICATION</scope>
    <source>
        <tissue evidence="12">Tentacle</tissue>
    </source>
</reference>
<proteinExistence type="inferred from homology"/>
<name>A0A6P8ITF3_ACTTE</name>
<evidence type="ECO:0000256" key="5">
    <source>
        <dbReference type="ARBA" id="ARBA00022656"/>
    </source>
</evidence>
<protein>
    <submittedName>
        <fullName evidence="12">Uncharacterized protein LOC116304663</fullName>
    </submittedName>
</protein>
<sequence>MAFGFQKEQETRKLVSKVFLALQMVHGKYSFQDGSKASCNRWSIIALARTQQGLGLFYYCFGSQEGNINQDNCQILIQKATMNRLLVFLMLGAAFMLVISAASIEQEQDSHDEPSFRDIIQGYQDGSMAKRRSCCPCWWCGCPWGQCCYSEGC</sequence>
<feature type="domain" description="Neurotoxin 3 Anemonia" evidence="10">
    <location>
        <begin position="132"/>
        <end position="153"/>
    </location>
</feature>
<evidence type="ECO:0000256" key="2">
    <source>
        <dbReference type="ARBA" id="ARBA00004613"/>
    </source>
</evidence>
<feature type="transmembrane region" description="Helical" evidence="9">
    <location>
        <begin position="85"/>
        <end position="104"/>
    </location>
</feature>
<comment type="subcellular location">
    <subcellularLocation>
        <location evidence="1">Nematocyst</location>
    </subcellularLocation>
    <subcellularLocation>
        <location evidence="2">Secreted</location>
    </subcellularLocation>
</comment>
<dbReference type="GeneID" id="116304663"/>
<dbReference type="SUPFAM" id="SSF57419">
    <property type="entry name" value="Neurotoxin III (ATX III)"/>
    <property type="match status" value="1"/>
</dbReference>
<evidence type="ECO:0000313" key="11">
    <source>
        <dbReference type="Proteomes" id="UP000515163"/>
    </source>
</evidence>
<dbReference type="KEGG" id="aten:116304663"/>
<evidence type="ECO:0000256" key="7">
    <source>
        <dbReference type="ARBA" id="ARBA00023157"/>
    </source>
</evidence>
<keyword evidence="9" id="KW-0472">Membrane</keyword>
<evidence type="ECO:0000256" key="6">
    <source>
        <dbReference type="ARBA" id="ARBA00022699"/>
    </source>
</evidence>